<dbReference type="Proteomes" id="UP000177723">
    <property type="component" value="Unassembled WGS sequence"/>
</dbReference>
<comment type="caution">
    <text evidence="1">The sequence shown here is derived from an EMBL/GenBank/DDBJ whole genome shotgun (WGS) entry which is preliminary data.</text>
</comment>
<protein>
    <recommendedName>
        <fullName evidence="3">Cytotoxin</fullName>
    </recommendedName>
</protein>
<evidence type="ECO:0008006" key="3">
    <source>
        <dbReference type="Google" id="ProtNLM"/>
    </source>
</evidence>
<dbReference type="SUPFAM" id="SSF143011">
    <property type="entry name" value="RelE-like"/>
    <property type="match status" value="1"/>
</dbReference>
<evidence type="ECO:0000313" key="2">
    <source>
        <dbReference type="Proteomes" id="UP000177723"/>
    </source>
</evidence>
<dbReference type="InterPro" id="IPR035093">
    <property type="entry name" value="RelE/ParE_toxin_dom_sf"/>
</dbReference>
<accession>A0A1F5WQY9</accession>
<name>A0A1F5WQY9_9BACT</name>
<dbReference type="EMBL" id="MFHT01000004">
    <property type="protein sequence ID" value="OGF78078.1"/>
    <property type="molecule type" value="Genomic_DNA"/>
</dbReference>
<dbReference type="Gene3D" id="3.30.2310.20">
    <property type="entry name" value="RelE-like"/>
    <property type="match status" value="1"/>
</dbReference>
<evidence type="ECO:0000313" key="1">
    <source>
        <dbReference type="EMBL" id="OGF78078.1"/>
    </source>
</evidence>
<gene>
    <name evidence="1" type="ORF">A3F23_02650</name>
</gene>
<dbReference type="AlphaFoldDB" id="A0A1F5WQY9"/>
<proteinExistence type="predicted"/>
<organism evidence="1 2">
    <name type="scientific">Candidatus Giovannonibacteria bacterium RIFCSPHIGHO2_12_FULL_43_15</name>
    <dbReference type="NCBI Taxonomy" id="1798341"/>
    <lineage>
        <taxon>Bacteria</taxon>
        <taxon>Candidatus Giovannoniibacteriota</taxon>
    </lineage>
</organism>
<sequence length="86" mass="10267">MRILFSEPFKKNYKALHAGIKKALDKALTFLSQNPRHHSLRFKKLHGTDIWYGRITREYRFTANYQGDIIILRRAGTHKILNKERK</sequence>
<reference evidence="1 2" key="1">
    <citation type="journal article" date="2016" name="Nat. Commun.">
        <title>Thousands of microbial genomes shed light on interconnected biogeochemical processes in an aquifer system.</title>
        <authorList>
            <person name="Anantharaman K."/>
            <person name="Brown C.T."/>
            <person name="Hug L.A."/>
            <person name="Sharon I."/>
            <person name="Castelle C.J."/>
            <person name="Probst A.J."/>
            <person name="Thomas B.C."/>
            <person name="Singh A."/>
            <person name="Wilkins M.J."/>
            <person name="Karaoz U."/>
            <person name="Brodie E.L."/>
            <person name="Williams K.H."/>
            <person name="Hubbard S.S."/>
            <person name="Banfield J.F."/>
        </authorList>
    </citation>
    <scope>NUCLEOTIDE SEQUENCE [LARGE SCALE GENOMIC DNA]</scope>
</reference>